<accession>A0A9Y2ET31</accession>
<evidence type="ECO:0000313" key="2">
    <source>
        <dbReference type="Proteomes" id="UP001243623"/>
    </source>
</evidence>
<name>A0A9Y2ET31_9FIRM</name>
<dbReference type="KEGG" id="sgbi:P3F81_01725"/>
<proteinExistence type="predicted"/>
<sequence>MEEEITLVTAYFDIGRGEWGKFKRGDNKYISYFKLWARMKNKLIVYTNAEVAKEVLAIRESYGLRDQTQVIVVDDVRSCDMDIYQKIEKTMQHPVSRRFHRHPNYPESFSPIFNYVVLLKPYFVADAVKRNLVTGTAAWIDFGFNHGGELFYKAEEFDYIWKYDFTDKIHIFTARELDDEPIFQVVKYMDVYIRGNLIIAQDYHWAELWQLWRNAMVSLTDVGLSDDDQTISLMAYRAKPELFEAHYMQTWCLPLKLYGGEHFTMREEKKRSKVSLFFRNLEKKVKLKLREHDL</sequence>
<organism evidence="1 2">
    <name type="scientific">Selenobaculum gibii</name>
    <dbReference type="NCBI Taxonomy" id="3054208"/>
    <lineage>
        <taxon>Bacteria</taxon>
        <taxon>Bacillati</taxon>
        <taxon>Bacillota</taxon>
        <taxon>Negativicutes</taxon>
        <taxon>Selenomonadales</taxon>
        <taxon>Selenomonadaceae</taxon>
        <taxon>Selenobaculum</taxon>
    </lineage>
</organism>
<dbReference type="Proteomes" id="UP001243623">
    <property type="component" value="Chromosome"/>
</dbReference>
<dbReference type="EMBL" id="CP120678">
    <property type="protein sequence ID" value="WIW71071.1"/>
    <property type="molecule type" value="Genomic_DNA"/>
</dbReference>
<dbReference type="InterPro" id="IPR011735">
    <property type="entry name" value="WlaTC/HtrL_glycosyltransf"/>
</dbReference>
<dbReference type="RefSeq" id="WP_309320566.1">
    <property type="nucleotide sequence ID" value="NZ_CP120678.1"/>
</dbReference>
<reference evidence="1" key="1">
    <citation type="submission" date="2023-03" db="EMBL/GenBank/DDBJ databases">
        <title>Selenobaculum gbiensis gen. nov. sp. nov., a new bacterium isolated from the gut microbiota of IBD patient.</title>
        <authorList>
            <person name="Yeo S."/>
            <person name="Park H."/>
            <person name="Huh C.S."/>
        </authorList>
    </citation>
    <scope>NUCLEOTIDE SEQUENCE</scope>
    <source>
        <strain evidence="1">ICN-92133</strain>
    </source>
</reference>
<keyword evidence="2" id="KW-1185">Reference proteome</keyword>
<dbReference type="Pfam" id="PF09612">
    <property type="entry name" value="HtrL_YibB"/>
    <property type="match status" value="1"/>
</dbReference>
<evidence type="ECO:0000313" key="1">
    <source>
        <dbReference type="EMBL" id="WIW71071.1"/>
    </source>
</evidence>
<gene>
    <name evidence="1" type="ORF">P3F81_01725</name>
</gene>
<protein>
    <submittedName>
        <fullName evidence="1">WlaTC/HtrL family glycosyltransferase</fullName>
    </submittedName>
</protein>
<dbReference type="AlphaFoldDB" id="A0A9Y2ET31"/>